<dbReference type="EMBL" id="JAGYPE010000002">
    <property type="protein sequence ID" value="MBS4182471.1"/>
    <property type="molecule type" value="Genomic_DNA"/>
</dbReference>
<feature type="domain" description="Glyoxalase/fosfomycin resistance/dioxygenase" evidence="1">
    <location>
        <begin position="15"/>
        <end position="127"/>
    </location>
</feature>
<dbReference type="PANTHER" id="PTHR33990:SF1">
    <property type="entry name" value="PROTEIN YJDN"/>
    <property type="match status" value="1"/>
</dbReference>
<proteinExistence type="predicted"/>
<dbReference type="Gene3D" id="3.10.180.10">
    <property type="entry name" value="2,3-Dihydroxybiphenyl 1,2-Dioxygenase, domain 1"/>
    <property type="match status" value="1"/>
</dbReference>
<reference evidence="2" key="1">
    <citation type="submission" date="2021-05" db="EMBL/GenBank/DDBJ databases">
        <title>Novel Bacillus species.</title>
        <authorList>
            <person name="Liu G."/>
        </authorList>
    </citation>
    <scope>NUCLEOTIDE SEQUENCE</scope>
    <source>
        <strain evidence="2">FJAT-50051</strain>
    </source>
</reference>
<protein>
    <recommendedName>
        <fullName evidence="1">Glyoxalase/fosfomycin resistance/dioxygenase domain-containing protein</fullName>
    </recommendedName>
</protein>
<evidence type="ECO:0000313" key="2">
    <source>
        <dbReference type="EMBL" id="MBS4182471.1"/>
    </source>
</evidence>
<dbReference type="InterPro" id="IPR004360">
    <property type="entry name" value="Glyas_Fos-R_dOase_dom"/>
</dbReference>
<organism evidence="2">
    <name type="scientific">Neobacillus citreus</name>
    <dbReference type="NCBI Taxonomy" id="2833578"/>
    <lineage>
        <taxon>Bacteria</taxon>
        <taxon>Bacillati</taxon>
        <taxon>Bacillota</taxon>
        <taxon>Bacilli</taxon>
        <taxon>Bacillales</taxon>
        <taxon>Bacillaceae</taxon>
        <taxon>Neobacillus</taxon>
    </lineage>
</organism>
<name>A0A942SZD5_9BACI</name>
<dbReference type="SUPFAM" id="SSF54593">
    <property type="entry name" value="Glyoxalase/Bleomycin resistance protein/Dihydroxybiphenyl dioxygenase"/>
    <property type="match status" value="1"/>
</dbReference>
<comment type="caution">
    <text evidence="2">The sequence shown here is derived from an EMBL/GenBank/DDBJ whole genome shotgun (WGS) entry which is preliminary data.</text>
</comment>
<dbReference type="PANTHER" id="PTHR33990">
    <property type="entry name" value="PROTEIN YJDN-RELATED"/>
    <property type="match status" value="1"/>
</dbReference>
<gene>
    <name evidence="2" type="ORF">KHB02_13820</name>
</gene>
<dbReference type="InterPro" id="IPR029068">
    <property type="entry name" value="Glyas_Bleomycin-R_OHBP_Dase"/>
</dbReference>
<dbReference type="Pfam" id="PF00903">
    <property type="entry name" value="Glyoxalase"/>
    <property type="match status" value="1"/>
</dbReference>
<accession>A0A942SZD5</accession>
<dbReference type="AlphaFoldDB" id="A0A942SZD5"/>
<evidence type="ECO:0000259" key="1">
    <source>
        <dbReference type="Pfam" id="PF00903"/>
    </source>
</evidence>
<sequence>MTARGPAPYFILPGTARAALTHWADVFGGELRIATFADFQRTDGPPDSVAHGELVGDVAVFAADAGQDDAPFSASGLLFSLLGASDPATLRRWFDELSRDGVVLDPLQQRPWGDRDGQVRDAFGVTWLIGFEASAGSS</sequence>